<sequence length="209" mass="20766">MAVLATGMGMVSGPASAGVCGQRLAINDGTTLASFCDEAAEFRAQATHTSMTVPANSEAAIAAEQLAKKLGLPGMARSTAVFSVADMAGVAAGAGHPSLPAGLPSEAGLPETSHLAASPDLGGLPSLPNADKLPVLPMLPALPPVSKPLLPEAIGKTSVKAPADTSVPLDAVVGEVKELVPEGSLPLDDVSRVTGTVRVPELSPILDQG</sequence>
<protein>
    <submittedName>
        <fullName evidence="1">Uncharacterized protein</fullName>
    </submittedName>
</protein>
<keyword evidence="2" id="KW-1185">Reference proteome</keyword>
<dbReference type="RefSeq" id="WP_379578027.1">
    <property type="nucleotide sequence ID" value="NZ_JBHUFV010000055.1"/>
</dbReference>
<name>A0ABW4T5S3_9ACTN</name>
<reference evidence="2" key="1">
    <citation type="journal article" date="2019" name="Int. J. Syst. Evol. Microbiol.">
        <title>The Global Catalogue of Microorganisms (GCM) 10K type strain sequencing project: providing services to taxonomists for standard genome sequencing and annotation.</title>
        <authorList>
            <consortium name="The Broad Institute Genomics Platform"/>
            <consortium name="The Broad Institute Genome Sequencing Center for Infectious Disease"/>
            <person name="Wu L."/>
            <person name="Ma J."/>
        </authorList>
    </citation>
    <scope>NUCLEOTIDE SEQUENCE [LARGE SCALE GENOMIC DNA]</scope>
    <source>
        <strain evidence="2">ICMP 6774ER</strain>
    </source>
</reference>
<accession>A0ABW4T5S3</accession>
<evidence type="ECO:0000313" key="2">
    <source>
        <dbReference type="Proteomes" id="UP001597368"/>
    </source>
</evidence>
<gene>
    <name evidence="1" type="ORF">ACFSKW_37210</name>
</gene>
<proteinExistence type="predicted"/>
<dbReference type="Proteomes" id="UP001597368">
    <property type="component" value="Unassembled WGS sequence"/>
</dbReference>
<comment type="caution">
    <text evidence="1">The sequence shown here is derived from an EMBL/GenBank/DDBJ whole genome shotgun (WGS) entry which is preliminary data.</text>
</comment>
<dbReference type="EMBL" id="JBHUFV010000055">
    <property type="protein sequence ID" value="MFD1937126.1"/>
    <property type="molecule type" value="Genomic_DNA"/>
</dbReference>
<organism evidence="1 2">
    <name type="scientific">Nonomuraea mangrovi</name>
    <dbReference type="NCBI Taxonomy" id="2316207"/>
    <lineage>
        <taxon>Bacteria</taxon>
        <taxon>Bacillati</taxon>
        <taxon>Actinomycetota</taxon>
        <taxon>Actinomycetes</taxon>
        <taxon>Streptosporangiales</taxon>
        <taxon>Streptosporangiaceae</taxon>
        <taxon>Nonomuraea</taxon>
    </lineage>
</organism>
<evidence type="ECO:0000313" key="1">
    <source>
        <dbReference type="EMBL" id="MFD1937126.1"/>
    </source>
</evidence>